<dbReference type="InterPro" id="IPR035979">
    <property type="entry name" value="RBD_domain_sf"/>
</dbReference>
<dbReference type="InterPro" id="IPR012677">
    <property type="entry name" value="Nucleotide-bd_a/b_plait_sf"/>
</dbReference>
<dbReference type="EMBL" id="OU015569">
    <property type="protein sequence ID" value="CAG5097878.1"/>
    <property type="molecule type" value="Genomic_DNA"/>
</dbReference>
<dbReference type="CDD" id="cd12434">
    <property type="entry name" value="RRM_RCAN_like"/>
    <property type="match status" value="1"/>
</dbReference>
<evidence type="ECO:0000256" key="1">
    <source>
        <dbReference type="ARBA" id="ARBA00008209"/>
    </source>
</evidence>
<sequence>MVNWDDIDDLSSVYINNVVYPDSNLNPEESASDDESLSEEFEMPKSVYVTSVPRKVFSTEETKAEFESLFTNATGFSYFPNFRRARVAFRDSREACKARVIFHLYRYMGEQFRVYLTNHTAKHDSREMDHLKPPKPTKVFLISPPPSPPEGWVQAVEDRPSSNQPGLALELIQRLASLKGGESHEIVESSDMHPSIVLSACADEQYEKFDKKPKFSIPQTRRPEMPR</sequence>
<dbReference type="PANTHER" id="PTHR10300:SF14">
    <property type="entry name" value="PROTEIN SARAH"/>
    <property type="match status" value="1"/>
</dbReference>
<dbReference type="Gene3D" id="3.30.70.330">
    <property type="match status" value="1"/>
</dbReference>
<dbReference type="Proteomes" id="UP001158576">
    <property type="component" value="Chromosome XSR"/>
</dbReference>
<comment type="function">
    <text evidence="2">Inhibits calcineurin-dependent transcriptional responses by binding to the catalytic domain of calcineurin A. Could play a role during central nervous system development.</text>
</comment>
<organism evidence="3 4">
    <name type="scientific">Oikopleura dioica</name>
    <name type="common">Tunicate</name>
    <dbReference type="NCBI Taxonomy" id="34765"/>
    <lineage>
        <taxon>Eukaryota</taxon>
        <taxon>Metazoa</taxon>
        <taxon>Chordata</taxon>
        <taxon>Tunicata</taxon>
        <taxon>Appendicularia</taxon>
        <taxon>Copelata</taxon>
        <taxon>Oikopleuridae</taxon>
        <taxon>Oikopleura</taxon>
    </lineage>
</organism>
<name>A0ABN7SJP5_OIKDI</name>
<gene>
    <name evidence="3" type="ORF">OKIOD_LOCUS6829</name>
</gene>
<proteinExistence type="inferred from homology"/>
<protein>
    <submittedName>
        <fullName evidence="3">Oidioi.mRNA.OKI2018_I69.XSR.g15271.t1.cds</fullName>
    </submittedName>
</protein>
<evidence type="ECO:0000256" key="2">
    <source>
        <dbReference type="ARBA" id="ARBA00024927"/>
    </source>
</evidence>
<dbReference type="Pfam" id="PF04847">
    <property type="entry name" value="Calcipressin"/>
    <property type="match status" value="1"/>
</dbReference>
<dbReference type="PANTHER" id="PTHR10300">
    <property type="entry name" value="CALCIPRESSIN"/>
    <property type="match status" value="1"/>
</dbReference>
<dbReference type="InterPro" id="IPR006931">
    <property type="entry name" value="Calcipressin"/>
</dbReference>
<reference evidence="3 4" key="1">
    <citation type="submission" date="2021-04" db="EMBL/GenBank/DDBJ databases">
        <authorList>
            <person name="Bliznina A."/>
        </authorList>
    </citation>
    <scope>NUCLEOTIDE SEQUENCE [LARGE SCALE GENOMIC DNA]</scope>
</reference>
<evidence type="ECO:0000313" key="3">
    <source>
        <dbReference type="EMBL" id="CAG5097878.1"/>
    </source>
</evidence>
<comment type="similarity">
    <text evidence="1">Belongs to the RCAN family.</text>
</comment>
<evidence type="ECO:0000313" key="4">
    <source>
        <dbReference type="Proteomes" id="UP001158576"/>
    </source>
</evidence>
<keyword evidence="4" id="KW-1185">Reference proteome</keyword>
<accession>A0ABN7SJP5</accession>
<dbReference type="SUPFAM" id="SSF54928">
    <property type="entry name" value="RNA-binding domain, RBD"/>
    <property type="match status" value="1"/>
</dbReference>